<dbReference type="InterPro" id="IPR003601">
    <property type="entry name" value="Topo_IA_2"/>
</dbReference>
<dbReference type="Pfam" id="PF01131">
    <property type="entry name" value="Topoisom_bac"/>
    <property type="match status" value="1"/>
</dbReference>
<dbReference type="EC" id="5.6.2.1" evidence="3 7"/>
<organism evidence="11 12">
    <name type="scientific">Pristionchus fissidentatus</name>
    <dbReference type="NCBI Taxonomy" id="1538716"/>
    <lineage>
        <taxon>Eukaryota</taxon>
        <taxon>Metazoa</taxon>
        <taxon>Ecdysozoa</taxon>
        <taxon>Nematoda</taxon>
        <taxon>Chromadorea</taxon>
        <taxon>Rhabditida</taxon>
        <taxon>Rhabditina</taxon>
        <taxon>Diplogasteromorpha</taxon>
        <taxon>Diplogasteroidea</taxon>
        <taxon>Neodiplogasteridae</taxon>
        <taxon>Pristionchus</taxon>
    </lineage>
</organism>
<dbReference type="GO" id="GO:0006281">
    <property type="term" value="P:DNA repair"/>
    <property type="evidence" value="ECO:0007669"/>
    <property type="project" value="TreeGrafter"/>
</dbReference>
<dbReference type="SUPFAM" id="SSF56712">
    <property type="entry name" value="Prokaryotic type I DNA topoisomerase"/>
    <property type="match status" value="1"/>
</dbReference>
<dbReference type="Gene3D" id="1.10.460.10">
    <property type="entry name" value="Topoisomerase I, domain 2"/>
    <property type="match status" value="1"/>
</dbReference>
<dbReference type="PANTHER" id="PTHR11390:SF20">
    <property type="entry name" value="DNA TOPOISOMERASE 3-BETA-1"/>
    <property type="match status" value="1"/>
</dbReference>
<dbReference type="Gene3D" id="3.40.50.140">
    <property type="match status" value="1"/>
</dbReference>
<dbReference type="InterPro" id="IPR003602">
    <property type="entry name" value="Topo_IA_DNA-bd_dom"/>
</dbReference>
<dbReference type="PROSITE" id="PS50880">
    <property type="entry name" value="TOPRIM"/>
    <property type="match status" value="1"/>
</dbReference>
<dbReference type="InterPro" id="IPR023405">
    <property type="entry name" value="Topo_IA_core_domain"/>
</dbReference>
<comment type="function">
    <text evidence="7">Introduces a single-strand break via transesterification at a target site in duplex DNA. Releases the supercoiling and torsional tension of DNA introduced during the DNA replication and transcription by transiently cleaving and rejoining one strand of the DNA duplex. The scissile phosphodiester is attacked by the catalytic tyrosine of the enzyme, resulting in the formation of a DNA-(5'-phosphotyrosyl)-enzyme intermediate and the expulsion of a 3'-OH DNA strand.</text>
</comment>
<comment type="similarity">
    <text evidence="2 7">Belongs to the type IA topoisomerase family.</text>
</comment>
<comment type="catalytic activity">
    <reaction evidence="1 7">
        <text>ATP-independent breakage of single-stranded DNA, followed by passage and rejoining.</text>
        <dbReference type="EC" id="5.6.2.1"/>
    </reaction>
</comment>
<evidence type="ECO:0000256" key="3">
    <source>
        <dbReference type="ARBA" id="ARBA00012891"/>
    </source>
</evidence>
<evidence type="ECO:0000259" key="10">
    <source>
        <dbReference type="PROSITE" id="PS52039"/>
    </source>
</evidence>
<dbReference type="GO" id="GO:0006265">
    <property type="term" value="P:DNA topological change"/>
    <property type="evidence" value="ECO:0007669"/>
    <property type="project" value="InterPro"/>
</dbReference>
<dbReference type="Gene3D" id="1.10.290.10">
    <property type="entry name" value="Topoisomerase I, domain 4"/>
    <property type="match status" value="1"/>
</dbReference>
<dbReference type="InterPro" id="IPR006171">
    <property type="entry name" value="TOPRIM_dom"/>
</dbReference>
<name>A0AAV5V6G1_9BILA</name>
<feature type="compositionally biased region" description="Pro residues" evidence="8">
    <location>
        <begin position="845"/>
        <end position="857"/>
    </location>
</feature>
<keyword evidence="5 7" id="KW-0238">DNA-binding</keyword>
<dbReference type="InterPro" id="IPR034144">
    <property type="entry name" value="TOPRIM_TopoIII"/>
</dbReference>
<dbReference type="AlphaFoldDB" id="A0AAV5V6G1"/>
<dbReference type="Pfam" id="PF01751">
    <property type="entry name" value="Toprim"/>
    <property type="match status" value="1"/>
</dbReference>
<dbReference type="PROSITE" id="PS00396">
    <property type="entry name" value="TOPO_IA_1"/>
    <property type="match status" value="1"/>
</dbReference>
<keyword evidence="6 7" id="KW-0413">Isomerase</keyword>
<sequence>QMPVTVLMVAEKPMLADSIARLLSDGRCSKRKGMNKICSVSEYQGDFMGQHAFFKVTSTCGHVMGVDFPAEFNNWHKTPPVSLYDAPIDKVECTPEMKMNRYLASEAKGVDYLVLWLDCDKEGENICFEVIDAVQGSMRKPRNVDFMSLVYRAHFSAITEFDIKAAMRNLGRPDMNVSLSVEARRELDLRVGCSFTRFQSMFFKGKYAELDGATVSYGPCQTPTLAFCVNRHDEIVNFRPDPYWIIQTTFEARDGSFVKGDWARGRVSDPVEAQMYLNRIQQVGGATVTDINTKRSERNPPHALNTVKLMRAASTQLGLAPATTMHVAESLYTQGYISYPRTETSCYPPNFDLRGTLSRQCNDQRWGNVASRVMQEGINRPRGGFDKGDHPPITPMRSDPGALHGDNARVYEYVVRHFIATLMKNCVYEVTTAKLRCGEEEFSFQGKQLIDPGFTVILNASGAEKDVWMPRVERGDQMRLRSADVIDRPTTPPCYLTESELISMMEHHGIGTDASIPVHINTICQRNYVTVEEQSRRLIPTQLGVCVIHGYRAVDPELVLPTIRADLERQLELIATGQADFMTVKSQAVDLFKRKFLYFLDHMPTFDARFAATFTVASMEDRRSSVCSKCRVNSKTPGRLYCQACSGASKRGADIRSAGVVTRGSRGGRGRGGTTRGAMSTGMRSTRGAGVRGALGGRGTRGTRGTRGGRGASSARGGASEGGDNANMMPLGTRGGATARGGGRGTMAPPLGRGNGAIAAPRGRGSGAMPPPPPFVSPAARGRGAGVPPPMPPPPRGRGRGAIAAPFGRGSGAIMAPPPLPMPPPMGQKYAPPPPAPGNHHQHYNPPPPLPMPPPLPQFQQQQYHQASGGPSTSYSAPAPRHPAPWPTDASPPKRLKTEPAPTPPRQPPAGSWAPQSPAPYGGSWAPPPPAPSAAQNGAAVKAEPSWSRPAPPVQNGGGWAPSDEFS</sequence>
<protein>
    <recommendedName>
        <fullName evidence="3 7">DNA topoisomerase</fullName>
        <ecNumber evidence="3 7">5.6.2.1</ecNumber>
    </recommendedName>
</protein>
<feature type="domain" description="Topo IA-type catalytic" evidence="10">
    <location>
        <begin position="174"/>
        <end position="597"/>
    </location>
</feature>
<dbReference type="GO" id="GO:0006310">
    <property type="term" value="P:DNA recombination"/>
    <property type="evidence" value="ECO:0007669"/>
    <property type="project" value="TreeGrafter"/>
</dbReference>
<dbReference type="Gene3D" id="2.70.20.10">
    <property type="entry name" value="Topoisomerase I, domain 3"/>
    <property type="match status" value="1"/>
</dbReference>
<dbReference type="PROSITE" id="PS52039">
    <property type="entry name" value="TOPO_IA_2"/>
    <property type="match status" value="1"/>
</dbReference>
<dbReference type="SMART" id="SM00493">
    <property type="entry name" value="TOPRIM"/>
    <property type="match status" value="1"/>
</dbReference>
<dbReference type="FunFam" id="3.40.50.140:FF:000002">
    <property type="entry name" value="DNA topoisomerase"/>
    <property type="match status" value="1"/>
</dbReference>
<evidence type="ECO:0000256" key="5">
    <source>
        <dbReference type="ARBA" id="ARBA00023125"/>
    </source>
</evidence>
<dbReference type="SMART" id="SM00436">
    <property type="entry name" value="TOP1Bc"/>
    <property type="match status" value="1"/>
</dbReference>
<evidence type="ECO:0000256" key="4">
    <source>
        <dbReference type="ARBA" id="ARBA00023029"/>
    </source>
</evidence>
<evidence type="ECO:0000256" key="7">
    <source>
        <dbReference type="RuleBase" id="RU362092"/>
    </source>
</evidence>
<dbReference type="GO" id="GO:0005634">
    <property type="term" value="C:nucleus"/>
    <property type="evidence" value="ECO:0007669"/>
    <property type="project" value="TreeGrafter"/>
</dbReference>
<evidence type="ECO:0000256" key="2">
    <source>
        <dbReference type="ARBA" id="ARBA00009446"/>
    </source>
</evidence>
<dbReference type="GO" id="GO:0003677">
    <property type="term" value="F:DNA binding"/>
    <property type="evidence" value="ECO:0007669"/>
    <property type="project" value="UniProtKB-KW"/>
</dbReference>
<gene>
    <name evidence="11" type="ORF">PFISCL1PPCAC_5169</name>
</gene>
<dbReference type="InterPro" id="IPR013497">
    <property type="entry name" value="Topo_IA_cen"/>
</dbReference>
<accession>A0AAV5V6G1</accession>
<dbReference type="CDD" id="cd03362">
    <property type="entry name" value="TOPRIM_TopoIA_TopoIII"/>
    <property type="match status" value="1"/>
</dbReference>
<dbReference type="InterPro" id="IPR000380">
    <property type="entry name" value="Topo_IA"/>
</dbReference>
<dbReference type="InterPro" id="IPR013825">
    <property type="entry name" value="Topo_IA_cen_sub2"/>
</dbReference>
<evidence type="ECO:0000259" key="9">
    <source>
        <dbReference type="PROSITE" id="PS50880"/>
    </source>
</evidence>
<dbReference type="InterPro" id="IPR013824">
    <property type="entry name" value="Topo_IA_cen_sub1"/>
</dbReference>
<dbReference type="CDD" id="cd00186">
    <property type="entry name" value="TOP1Ac"/>
    <property type="match status" value="1"/>
</dbReference>
<keyword evidence="4 7" id="KW-0799">Topoisomerase</keyword>
<feature type="compositionally biased region" description="Gly residues" evidence="8">
    <location>
        <begin position="733"/>
        <end position="745"/>
    </location>
</feature>
<feature type="non-terminal residue" evidence="11">
    <location>
        <position position="1"/>
    </location>
</feature>
<evidence type="ECO:0000256" key="6">
    <source>
        <dbReference type="ARBA" id="ARBA00023235"/>
    </source>
</evidence>
<evidence type="ECO:0000256" key="8">
    <source>
        <dbReference type="SAM" id="MobiDB-lite"/>
    </source>
</evidence>
<dbReference type="FunFam" id="1.10.290.10:FF:000001">
    <property type="entry name" value="DNA topoisomerase"/>
    <property type="match status" value="1"/>
</dbReference>
<evidence type="ECO:0000313" key="12">
    <source>
        <dbReference type="Proteomes" id="UP001432322"/>
    </source>
</evidence>
<feature type="region of interest" description="Disordered" evidence="8">
    <location>
        <begin position="661"/>
        <end position="967"/>
    </location>
</feature>
<dbReference type="EMBL" id="BTSY01000002">
    <property type="protein sequence ID" value="GMT13872.1"/>
    <property type="molecule type" value="Genomic_DNA"/>
</dbReference>
<dbReference type="PANTHER" id="PTHR11390">
    <property type="entry name" value="PROKARYOTIC DNA TOPOISOMERASE"/>
    <property type="match status" value="1"/>
</dbReference>
<dbReference type="GO" id="GO:0003917">
    <property type="term" value="F:DNA topoisomerase type I (single strand cut, ATP-independent) activity"/>
    <property type="evidence" value="ECO:0007669"/>
    <property type="project" value="UniProtKB-EC"/>
</dbReference>
<dbReference type="PRINTS" id="PR00417">
    <property type="entry name" value="PRTPISMRASEI"/>
</dbReference>
<reference evidence="11" key="1">
    <citation type="submission" date="2023-10" db="EMBL/GenBank/DDBJ databases">
        <title>Genome assembly of Pristionchus species.</title>
        <authorList>
            <person name="Yoshida K."/>
            <person name="Sommer R.J."/>
        </authorList>
    </citation>
    <scope>NUCLEOTIDE SEQUENCE</scope>
    <source>
        <strain evidence="11">RS5133</strain>
    </source>
</reference>
<dbReference type="Proteomes" id="UP001432322">
    <property type="component" value="Unassembled WGS sequence"/>
</dbReference>
<comment type="caution">
    <text evidence="11">The sequence shown here is derived from an EMBL/GenBank/DDBJ whole genome shotgun (WGS) entry which is preliminary data.</text>
</comment>
<evidence type="ECO:0000256" key="1">
    <source>
        <dbReference type="ARBA" id="ARBA00000213"/>
    </source>
</evidence>
<feature type="domain" description="Toprim" evidence="9">
    <location>
        <begin position="5"/>
        <end position="154"/>
    </location>
</feature>
<dbReference type="InterPro" id="IPR023406">
    <property type="entry name" value="Topo_IA_AS"/>
</dbReference>
<keyword evidence="12" id="KW-1185">Reference proteome</keyword>
<feature type="compositionally biased region" description="Low complexity" evidence="8">
    <location>
        <begin position="676"/>
        <end position="689"/>
    </location>
</feature>
<feature type="compositionally biased region" description="Gly residues" evidence="8">
    <location>
        <begin position="665"/>
        <end position="675"/>
    </location>
</feature>
<feature type="compositionally biased region" description="Pro residues" evidence="8">
    <location>
        <begin position="816"/>
        <end position="837"/>
    </location>
</feature>
<dbReference type="SMART" id="SM00437">
    <property type="entry name" value="TOP1Ac"/>
    <property type="match status" value="1"/>
</dbReference>
<feature type="compositionally biased region" description="Gly residues" evidence="8">
    <location>
        <begin position="690"/>
        <end position="711"/>
    </location>
</feature>
<feature type="compositionally biased region" description="Pro residues" evidence="8">
    <location>
        <begin position="787"/>
        <end position="796"/>
    </location>
</feature>
<evidence type="ECO:0000313" key="11">
    <source>
        <dbReference type="EMBL" id="GMT13872.1"/>
    </source>
</evidence>
<proteinExistence type="inferred from homology"/>
<dbReference type="InterPro" id="IPR013826">
    <property type="entry name" value="Topo_IA_cen_sub3"/>
</dbReference>